<reference evidence="2 3" key="1">
    <citation type="submission" date="2021-01" db="EMBL/GenBank/DDBJ databases">
        <title>Whole genome shotgun sequence of Microbispora amethystogenes NBRC 101907.</title>
        <authorList>
            <person name="Komaki H."/>
            <person name="Tamura T."/>
        </authorList>
    </citation>
    <scope>NUCLEOTIDE SEQUENCE [LARGE SCALE GENOMIC DNA]</scope>
    <source>
        <strain evidence="2 3">NBRC 101907</strain>
    </source>
</reference>
<comment type="caution">
    <text evidence="2">The sequence shown here is derived from an EMBL/GenBank/DDBJ whole genome shotgun (WGS) entry which is preliminary data.</text>
</comment>
<feature type="region of interest" description="Disordered" evidence="1">
    <location>
        <begin position="56"/>
        <end position="103"/>
    </location>
</feature>
<organism evidence="2 3">
    <name type="scientific">Microbispora amethystogenes</name>
    <dbReference type="NCBI Taxonomy" id="1427754"/>
    <lineage>
        <taxon>Bacteria</taxon>
        <taxon>Bacillati</taxon>
        <taxon>Actinomycetota</taxon>
        <taxon>Actinomycetes</taxon>
        <taxon>Streptosporangiales</taxon>
        <taxon>Streptosporangiaceae</taxon>
        <taxon>Microbispora</taxon>
    </lineage>
</organism>
<sequence length="103" mass="10966">MPRPIGTVTPGARNFSGASRNEIASTIPSQTKVAAAATAAEVWFIVRLPVVRPRGRNSSYRVASRVAPSRHDPAWRGRAATGFPPPAMPDGDAGDDDADDDRR</sequence>
<dbReference type="Proteomes" id="UP000651728">
    <property type="component" value="Unassembled WGS sequence"/>
</dbReference>
<dbReference type="EMBL" id="BOOB01000017">
    <property type="protein sequence ID" value="GIH32440.1"/>
    <property type="molecule type" value="Genomic_DNA"/>
</dbReference>
<gene>
    <name evidence="2" type="ORF">Mam01_26040</name>
</gene>
<name>A0ABQ4FCA4_9ACTN</name>
<accession>A0ABQ4FCA4</accession>
<evidence type="ECO:0000313" key="3">
    <source>
        <dbReference type="Proteomes" id="UP000651728"/>
    </source>
</evidence>
<proteinExistence type="predicted"/>
<keyword evidence="3" id="KW-1185">Reference proteome</keyword>
<protein>
    <submittedName>
        <fullName evidence="2">Uncharacterized protein</fullName>
    </submittedName>
</protein>
<evidence type="ECO:0000313" key="2">
    <source>
        <dbReference type="EMBL" id="GIH32440.1"/>
    </source>
</evidence>
<feature type="compositionally biased region" description="Acidic residues" evidence="1">
    <location>
        <begin position="92"/>
        <end position="103"/>
    </location>
</feature>
<evidence type="ECO:0000256" key="1">
    <source>
        <dbReference type="SAM" id="MobiDB-lite"/>
    </source>
</evidence>